<dbReference type="RefSeq" id="WP_006664788.1">
    <property type="nucleotide sequence ID" value="NZ_AOIP01000015.1"/>
</dbReference>
<evidence type="ECO:0000313" key="2">
    <source>
        <dbReference type="Proteomes" id="UP000011591"/>
    </source>
</evidence>
<name>M0B9T1_9EURY</name>
<reference evidence="1 2" key="1">
    <citation type="journal article" date="2014" name="PLoS Genet.">
        <title>Phylogenetically driven sequencing of extremely halophilic archaea reveals strategies for static and dynamic osmo-response.</title>
        <authorList>
            <person name="Becker E.A."/>
            <person name="Seitzer P.M."/>
            <person name="Tritt A."/>
            <person name="Larsen D."/>
            <person name="Krusor M."/>
            <person name="Yao A.I."/>
            <person name="Wu D."/>
            <person name="Madern D."/>
            <person name="Eisen J.A."/>
            <person name="Darling A.E."/>
            <person name="Facciotti M.T."/>
        </authorList>
    </citation>
    <scope>NUCLEOTIDE SEQUENCE [LARGE SCALE GENOMIC DNA]</scope>
    <source>
        <strain evidence="1 2">DSM 13077</strain>
    </source>
</reference>
<gene>
    <name evidence="1" type="ORF">C480_06396</name>
</gene>
<sequence>MSPPPSVPSSVREAVETHLASIERAHDVTTLVAVARGSHAWGGASSASDYDVGFVFAPSDLGRYAHLEGPPETIVEERCGGEPADGDSTSAAVEFDADDDCDCDCDYDYQGWDIRKFARLLANSNDGAIDLLRSPIRYRLACDRAVLDNLRTYVEQTYNPMDLYHAYRGIATSNYRKYVSNHLVRSDDERFPIIEETADGYVVEAADGASESDKAGRGRDEGESERTMFVADDNERFSTTQTKPTVKRNLTICRAAMAARYLQTTGDRGDHDLPALAFETFLDDQAPAVFERERIALARTLLERKRRGEGDAHIGDAVGREFATPPAELDPAVHVRAGPDAAQLDEFIDELLAPVE</sequence>
<proteinExistence type="predicted"/>
<dbReference type="InterPro" id="IPR018775">
    <property type="entry name" value="RlaP"/>
</dbReference>
<dbReference type="EMBL" id="AOIP01000015">
    <property type="protein sequence ID" value="ELZ07661.1"/>
    <property type="molecule type" value="Genomic_DNA"/>
</dbReference>
<protein>
    <submittedName>
        <fullName evidence="1">Nucleotidyltransferase</fullName>
    </submittedName>
</protein>
<organism evidence="1 2">
    <name type="scientific">Natrialba aegyptia DSM 13077</name>
    <dbReference type="NCBI Taxonomy" id="1227491"/>
    <lineage>
        <taxon>Archaea</taxon>
        <taxon>Methanobacteriati</taxon>
        <taxon>Methanobacteriota</taxon>
        <taxon>Stenosarchaea group</taxon>
        <taxon>Halobacteria</taxon>
        <taxon>Halobacteriales</taxon>
        <taxon>Natrialbaceae</taxon>
        <taxon>Natrialba</taxon>
    </lineage>
</organism>
<dbReference type="GO" id="GO:0016740">
    <property type="term" value="F:transferase activity"/>
    <property type="evidence" value="ECO:0007669"/>
    <property type="project" value="UniProtKB-KW"/>
</dbReference>
<dbReference type="OrthoDB" id="156395at2157"/>
<dbReference type="AlphaFoldDB" id="M0B9T1"/>
<dbReference type="Pfam" id="PF10127">
    <property type="entry name" value="RlaP"/>
    <property type="match status" value="1"/>
</dbReference>
<accession>M0B9T1</accession>
<comment type="caution">
    <text evidence="1">The sequence shown here is derived from an EMBL/GenBank/DDBJ whole genome shotgun (WGS) entry which is preliminary data.</text>
</comment>
<dbReference type="PATRIC" id="fig|1227491.4.peg.1321"/>
<dbReference type="Proteomes" id="UP000011591">
    <property type="component" value="Unassembled WGS sequence"/>
</dbReference>
<keyword evidence="1" id="KW-0808">Transferase</keyword>
<evidence type="ECO:0000313" key="1">
    <source>
        <dbReference type="EMBL" id="ELZ07661.1"/>
    </source>
</evidence>
<keyword evidence="2" id="KW-1185">Reference proteome</keyword>